<reference evidence="2" key="1">
    <citation type="journal article" date="2020" name="mSystems">
        <title>Genome- and Community-Level Interaction Insights into Carbon Utilization and Element Cycling Functions of Hydrothermarchaeota in Hydrothermal Sediment.</title>
        <authorList>
            <person name="Zhou Z."/>
            <person name="Liu Y."/>
            <person name="Xu W."/>
            <person name="Pan J."/>
            <person name="Luo Z.H."/>
            <person name="Li M."/>
        </authorList>
    </citation>
    <scope>NUCLEOTIDE SEQUENCE [LARGE SCALE GENOMIC DNA]</scope>
    <source>
        <strain evidence="2">SpSt-192</strain>
    </source>
</reference>
<evidence type="ECO:0000313" key="2">
    <source>
        <dbReference type="EMBL" id="HEX71324.1"/>
    </source>
</evidence>
<dbReference type="InterPro" id="IPR036249">
    <property type="entry name" value="Thioredoxin-like_sf"/>
</dbReference>
<feature type="domain" description="Alkyl hydroperoxide reductase subunit C/ Thiol specific antioxidant" evidence="1">
    <location>
        <begin position="25"/>
        <end position="109"/>
    </location>
</feature>
<dbReference type="EMBL" id="DSID01000665">
    <property type="protein sequence ID" value="HEX71324.1"/>
    <property type="molecule type" value="Genomic_DNA"/>
</dbReference>
<dbReference type="GO" id="GO:0016491">
    <property type="term" value="F:oxidoreductase activity"/>
    <property type="evidence" value="ECO:0007669"/>
    <property type="project" value="InterPro"/>
</dbReference>
<dbReference type="Gene3D" id="3.40.30.10">
    <property type="entry name" value="Glutaredoxin"/>
    <property type="match status" value="1"/>
</dbReference>
<dbReference type="InterPro" id="IPR000866">
    <property type="entry name" value="AhpC/TSA"/>
</dbReference>
<protein>
    <submittedName>
        <fullName evidence="2">Redoxin domain-containing protein</fullName>
    </submittedName>
</protein>
<dbReference type="SUPFAM" id="SSF52833">
    <property type="entry name" value="Thioredoxin-like"/>
    <property type="match status" value="1"/>
</dbReference>
<comment type="caution">
    <text evidence="2">The sequence shown here is derived from an EMBL/GenBank/DDBJ whole genome shotgun (WGS) entry which is preliminary data.</text>
</comment>
<dbReference type="AlphaFoldDB" id="A0A7C2WK48"/>
<dbReference type="Pfam" id="PF00578">
    <property type="entry name" value="AhpC-TSA"/>
    <property type="match status" value="1"/>
</dbReference>
<dbReference type="GO" id="GO:0016209">
    <property type="term" value="F:antioxidant activity"/>
    <property type="evidence" value="ECO:0007669"/>
    <property type="project" value="InterPro"/>
</dbReference>
<gene>
    <name evidence="2" type="ORF">ENP13_08800</name>
</gene>
<sequence>MGCCAAAYIPPEPAGAGLGFTARLVDDTGFHFYEHRGPVVAIYTMAGWCLSCIPEAQAWAKLYSEYHQRGVDVLLLSVDPSDMPTTLANFSNLAGREVATWPWAIDKDQPRRDYSTCAHSTRRLSSSGGGGSPTWTTGRRRLIGYSGYSISCCRGNRE</sequence>
<proteinExistence type="predicted"/>
<name>A0A7C2WK48_9BACT</name>
<organism evidence="2">
    <name type="scientific">Thermorudis sp</name>
    <dbReference type="NCBI Taxonomy" id="1969470"/>
    <lineage>
        <taxon>Bacteria</taxon>
        <taxon>Pseudomonadati</taxon>
        <taxon>Thermomicrobiota</taxon>
        <taxon>Thermomicrobia</taxon>
        <taxon>Thermomicrobia incertae sedis</taxon>
        <taxon>Thermorudis</taxon>
    </lineage>
</organism>
<accession>A0A7C2WK48</accession>
<evidence type="ECO:0000259" key="1">
    <source>
        <dbReference type="Pfam" id="PF00578"/>
    </source>
</evidence>